<name>A0A3G5A037_9VIRU</name>
<organism evidence="1">
    <name type="scientific">Harvfovirus sp</name>
    <dbReference type="NCBI Taxonomy" id="2487768"/>
    <lineage>
        <taxon>Viruses</taxon>
        <taxon>Varidnaviria</taxon>
        <taxon>Bamfordvirae</taxon>
        <taxon>Nucleocytoviricota</taxon>
        <taxon>Megaviricetes</taxon>
        <taxon>Imitervirales</taxon>
        <taxon>Mimiviridae</taxon>
        <taxon>Klosneuvirinae</taxon>
    </lineage>
</organism>
<gene>
    <name evidence="1" type="ORF">Harvfovirus2_42</name>
</gene>
<sequence length="593" mass="67677">MAAVAVIRAKRPLDTKEDSRRKCSRKDESSSMNSIDWDLVRENLPFGLRHSEQSQVQLERYQAMTNYLERIFVMIREGLMPEDVIAVVGCGSYFTGMQNPTLDITFRFWMRDRLQNEFWGLLKKLEEEFCSSETPIEGLQMMMQAESFGWGAYRLVDKTNQLSKFTFWVKHLFPTWDALKAARNVKNYWRRAVKDVILSYLGAVPVGLTIDVDNVSDALPRLPIMSPSVRIDGKLPWILLPENILPQAREALVLAESTLNRILFKQACMDHLLKELLAVSSSVQYAEIAKFIVWAENLCIKWLGTSGAGDNHIQTLTKADEPLPEAIRSLLRALLPGRAVKAAEPHLRCVRWRKKSDASPVVITPEDELLLEPIRERIKEAKAQFQLHVGKYSELSLQEIHRLTTIVTERTGRSDLQLQASAWVWACAQWTKRTHTATDPVIKRLVAQLKLASCFGITRITELKHGDEIRNGIEYVTPGTVDVKEAMINDRHVTAMVSIDTIVSTPSLTPGQIFGALVRYNMPSDMLFIQRYLHVPLEAIKHFRWNRRKWLFCAKNATGPIIKFRSLLAPSHSGVNLISALPRPLFNLLTYYL</sequence>
<proteinExistence type="predicted"/>
<accession>A0A3G5A037</accession>
<reference evidence="1" key="1">
    <citation type="submission" date="2018-10" db="EMBL/GenBank/DDBJ databases">
        <title>Hidden diversity of soil giant viruses.</title>
        <authorList>
            <person name="Schulz F."/>
            <person name="Alteio L."/>
            <person name="Goudeau D."/>
            <person name="Ryan E.M."/>
            <person name="Malmstrom R.R."/>
            <person name="Blanchard J."/>
            <person name="Woyke T."/>
        </authorList>
    </citation>
    <scope>NUCLEOTIDE SEQUENCE</scope>
    <source>
        <strain evidence="1">HAV1</strain>
    </source>
</reference>
<evidence type="ECO:0000313" key="1">
    <source>
        <dbReference type="EMBL" id="AYV80512.1"/>
    </source>
</evidence>
<dbReference type="EMBL" id="MK072244">
    <property type="protein sequence ID" value="AYV80512.1"/>
    <property type="molecule type" value="Genomic_DNA"/>
</dbReference>
<protein>
    <submittedName>
        <fullName evidence="1">Uncharacterized protein</fullName>
    </submittedName>
</protein>